<feature type="domain" description="UPF0033" evidence="2">
    <location>
        <begin position="5"/>
        <end position="29"/>
    </location>
</feature>
<dbReference type="PANTHER" id="PTHR33279:SF6">
    <property type="entry name" value="SULFUR CARRIER PROTEIN YEDF-RELATED"/>
    <property type="match status" value="1"/>
</dbReference>
<evidence type="ECO:0000259" key="2">
    <source>
        <dbReference type="PROSITE" id="PS01148"/>
    </source>
</evidence>
<comment type="caution">
    <text evidence="3">The sequence shown here is derived from an EMBL/GenBank/DDBJ whole genome shotgun (WGS) entry which is preliminary data.</text>
</comment>
<dbReference type="PROSITE" id="PS01148">
    <property type="entry name" value="UPF0033"/>
    <property type="match status" value="1"/>
</dbReference>
<sequence>MEIKIDARGLACPKPVIETKKALDGIGEGNIITVVDNEVARDNVSKFAKSRNLHFSVSETNGAYEISIFKGSYAQGLEDMVQKRPDLANSVVVIGSEFMGQGSEELGRILMKGYLYALTEYEPYPKSVILLNSGVKLSTVNTAAIESLKKLSDLGTEIISCGTCLDYYHLKEMVMVGEISNMYTIVEKISEANNTITF</sequence>
<dbReference type="SUPFAM" id="SSF64307">
    <property type="entry name" value="SirA-like"/>
    <property type="match status" value="1"/>
</dbReference>
<dbReference type="CDD" id="cd03421">
    <property type="entry name" value="SirA_like_N"/>
    <property type="match status" value="1"/>
</dbReference>
<evidence type="ECO:0000313" key="3">
    <source>
        <dbReference type="EMBL" id="MBM7560970.1"/>
    </source>
</evidence>
<dbReference type="NCBIfam" id="TIGR03527">
    <property type="entry name" value="selenium_YedF"/>
    <property type="match status" value="1"/>
</dbReference>
<dbReference type="InterPro" id="IPR036868">
    <property type="entry name" value="TusA-like_sf"/>
</dbReference>
<dbReference type="Pfam" id="PF01206">
    <property type="entry name" value="TusA"/>
    <property type="match status" value="1"/>
</dbReference>
<dbReference type="RefSeq" id="WP_204661848.1">
    <property type="nucleotide sequence ID" value="NZ_JAFBDT010000002.1"/>
</dbReference>
<dbReference type="InterPro" id="IPR019870">
    <property type="entry name" value="Se_metab_YedF"/>
</dbReference>
<dbReference type="EMBL" id="JAFBDT010000002">
    <property type="protein sequence ID" value="MBM7560970.1"/>
    <property type="molecule type" value="Genomic_DNA"/>
</dbReference>
<name>A0ABS2MNJ3_9FIRM</name>
<dbReference type="SUPFAM" id="SSF75169">
    <property type="entry name" value="DsrEFH-like"/>
    <property type="match status" value="1"/>
</dbReference>
<accession>A0ABS2MNJ3</accession>
<comment type="similarity">
    <text evidence="1">Belongs to the sulfur carrier protein TusA family.</text>
</comment>
<protein>
    <submittedName>
        <fullName evidence="3">Selenium metabolism protein YedF</fullName>
    </submittedName>
</protein>
<dbReference type="InterPro" id="IPR027396">
    <property type="entry name" value="DsrEFH-like"/>
</dbReference>
<dbReference type="Proteomes" id="UP000767854">
    <property type="component" value="Unassembled WGS sequence"/>
</dbReference>
<dbReference type="InterPro" id="IPR001455">
    <property type="entry name" value="TusA-like"/>
</dbReference>
<reference evidence="3 4" key="1">
    <citation type="submission" date="2021-01" db="EMBL/GenBank/DDBJ databases">
        <title>Genomic Encyclopedia of Type Strains, Phase IV (KMG-IV): sequencing the most valuable type-strain genomes for metagenomic binning, comparative biology and taxonomic classification.</title>
        <authorList>
            <person name="Goeker M."/>
        </authorList>
    </citation>
    <scope>NUCLEOTIDE SEQUENCE [LARGE SCALE GENOMIC DNA]</scope>
    <source>
        <strain evidence="3 4">DSM 24436</strain>
    </source>
</reference>
<dbReference type="Pfam" id="PF02635">
    <property type="entry name" value="DsrE"/>
    <property type="match status" value="1"/>
</dbReference>
<evidence type="ECO:0000256" key="1">
    <source>
        <dbReference type="ARBA" id="ARBA00008984"/>
    </source>
</evidence>
<evidence type="ECO:0000313" key="4">
    <source>
        <dbReference type="Proteomes" id="UP000767854"/>
    </source>
</evidence>
<gene>
    <name evidence="3" type="ORF">JOC49_000484</name>
</gene>
<dbReference type="PANTHER" id="PTHR33279">
    <property type="entry name" value="SULFUR CARRIER PROTEIN YEDF-RELATED"/>
    <property type="match status" value="1"/>
</dbReference>
<dbReference type="InterPro" id="IPR003787">
    <property type="entry name" value="Sulphur_relay_DsrE/F-like"/>
</dbReference>
<organism evidence="3 4">
    <name type="scientific">Fusibacter tunisiensis</name>
    <dbReference type="NCBI Taxonomy" id="1008308"/>
    <lineage>
        <taxon>Bacteria</taxon>
        <taxon>Bacillati</taxon>
        <taxon>Bacillota</taxon>
        <taxon>Clostridia</taxon>
        <taxon>Eubacteriales</taxon>
        <taxon>Eubacteriales Family XII. Incertae Sedis</taxon>
        <taxon>Fusibacter</taxon>
    </lineage>
</organism>
<proteinExistence type="inferred from homology"/>
<keyword evidence="4" id="KW-1185">Reference proteome</keyword>
<dbReference type="Gene3D" id="3.30.110.40">
    <property type="entry name" value="TusA-like domain"/>
    <property type="match status" value="1"/>
</dbReference>